<feature type="transmembrane region" description="Helical" evidence="1">
    <location>
        <begin position="207"/>
        <end position="225"/>
    </location>
</feature>
<feature type="domain" description="EamA" evidence="2">
    <location>
        <begin position="150"/>
        <end position="281"/>
    </location>
</feature>
<feature type="transmembrane region" description="Helical" evidence="1">
    <location>
        <begin position="59"/>
        <end position="82"/>
    </location>
</feature>
<dbReference type="SUPFAM" id="SSF103481">
    <property type="entry name" value="Multidrug resistance efflux transporter EmrE"/>
    <property type="match status" value="2"/>
</dbReference>
<feature type="transmembrane region" description="Helical" evidence="1">
    <location>
        <begin position="150"/>
        <end position="170"/>
    </location>
</feature>
<dbReference type="InterPro" id="IPR037185">
    <property type="entry name" value="EmrE-like"/>
</dbReference>
<evidence type="ECO:0000259" key="2">
    <source>
        <dbReference type="Pfam" id="PF00892"/>
    </source>
</evidence>
<accession>A0ABY4DXE3</accession>
<dbReference type="InterPro" id="IPR000620">
    <property type="entry name" value="EamA_dom"/>
</dbReference>
<proteinExistence type="predicted"/>
<dbReference type="Pfam" id="PF00892">
    <property type="entry name" value="EamA"/>
    <property type="match status" value="1"/>
</dbReference>
<reference evidence="3 4" key="1">
    <citation type="journal article" date="2022" name="Res Sq">
        <title>Evolution of multicellular longitudinally dividing oral cavity symbionts (Neisseriaceae).</title>
        <authorList>
            <person name="Nyongesa S."/>
            <person name="Weber P."/>
            <person name="Bernet E."/>
            <person name="Pullido F."/>
            <person name="Nieckarz M."/>
            <person name="Delaby M."/>
            <person name="Nieves C."/>
            <person name="Viehboeck T."/>
            <person name="Krause N."/>
            <person name="Rivera-Millot A."/>
            <person name="Nakamura A."/>
            <person name="Vischer N."/>
            <person name="VanNieuwenhze M."/>
            <person name="Brun Y."/>
            <person name="Cava F."/>
            <person name="Bulgheresi S."/>
            <person name="Veyrier F."/>
        </authorList>
    </citation>
    <scope>NUCLEOTIDE SEQUENCE [LARGE SCALE GENOMIC DNA]</scope>
    <source>
        <strain evidence="3 4">SN4</strain>
    </source>
</reference>
<feature type="transmembrane region" description="Helical" evidence="1">
    <location>
        <begin position="265"/>
        <end position="284"/>
    </location>
</feature>
<keyword evidence="1" id="KW-0812">Transmembrane</keyword>
<keyword evidence="4" id="KW-1185">Reference proteome</keyword>
<feature type="transmembrane region" description="Helical" evidence="1">
    <location>
        <begin position="28"/>
        <end position="47"/>
    </location>
</feature>
<feature type="transmembrane region" description="Helical" evidence="1">
    <location>
        <begin position="176"/>
        <end position="195"/>
    </location>
</feature>
<feature type="transmembrane region" description="Helical" evidence="1">
    <location>
        <begin position="102"/>
        <end position="129"/>
    </location>
</feature>
<keyword evidence="1" id="KW-0472">Membrane</keyword>
<keyword evidence="1" id="KW-1133">Transmembrane helix</keyword>
<dbReference type="RefSeq" id="WP_058356375.1">
    <property type="nucleotide sequence ID" value="NZ_CABKVG010000009.1"/>
</dbReference>
<organism evidence="3 4">
    <name type="scientific">Vitreoscilla massiliensis</name>
    <dbReference type="NCBI Taxonomy" id="1689272"/>
    <lineage>
        <taxon>Bacteria</taxon>
        <taxon>Pseudomonadati</taxon>
        <taxon>Pseudomonadota</taxon>
        <taxon>Betaproteobacteria</taxon>
        <taxon>Neisseriales</taxon>
        <taxon>Neisseriaceae</taxon>
        <taxon>Vitreoscilla</taxon>
    </lineage>
</organism>
<evidence type="ECO:0000256" key="1">
    <source>
        <dbReference type="SAM" id="Phobius"/>
    </source>
</evidence>
<dbReference type="Proteomes" id="UP000832011">
    <property type="component" value="Chromosome"/>
</dbReference>
<feature type="transmembrane region" description="Helical" evidence="1">
    <location>
        <begin position="237"/>
        <end position="258"/>
    </location>
</feature>
<dbReference type="Gene3D" id="1.10.3730.20">
    <property type="match status" value="1"/>
</dbReference>
<gene>
    <name evidence="3" type="ORF">LVJ82_11930</name>
</gene>
<dbReference type="EMBL" id="CP091511">
    <property type="protein sequence ID" value="UOO88194.1"/>
    <property type="molecule type" value="Genomic_DNA"/>
</dbReference>
<evidence type="ECO:0000313" key="3">
    <source>
        <dbReference type="EMBL" id="UOO88194.1"/>
    </source>
</evidence>
<protein>
    <submittedName>
        <fullName evidence="3">DMT family transporter</fullName>
    </submittedName>
</protein>
<evidence type="ECO:0000313" key="4">
    <source>
        <dbReference type="Proteomes" id="UP000832011"/>
    </source>
</evidence>
<name>A0ABY4DXE3_9NEIS</name>
<sequence>MMALVLCVLCSVMVSVLFKWARPRGLQAAQAVAVNYLVAIAAVVVLLRPSVETQNLVEMPWGILLLLGVLLPLVFVMMVHAVSQAGMVRADAAQRLSVCLPLIAAATFFGEHIAGLKAVGLGLALLGVVALIWRPQAQKNQHVLTQTSGLLLLLVWVGYGLCDILFKQIAKTGTQFSLALLMAFACSAVLIWGYLLQRKTEWDGFSLRCGVVLGVLNFANIYFYIKAHQAMHETPSVVFAGVNIGVLALAMLIGTVFWKERLNKVNWLGFGLAVAAVLCLYAAMI</sequence>